<evidence type="ECO:0000313" key="1">
    <source>
        <dbReference type="EMBL" id="KAF7266722.1"/>
    </source>
</evidence>
<name>A0A834HTA8_RHYFE</name>
<dbReference type="AlphaFoldDB" id="A0A834HTA8"/>
<dbReference type="EMBL" id="JAACXV010014513">
    <property type="protein sequence ID" value="KAF7266722.1"/>
    <property type="molecule type" value="Genomic_DNA"/>
</dbReference>
<sequence length="98" mass="10885">MATLRSETSREQIRDFADEKTNFVDAEREIFTSLPGESRAADVGEGWWCTRKRAEAAQGQRGREASSRVRPPVGGIIEKFLGFENSIFTLPAAPPIIC</sequence>
<organism evidence="1 2">
    <name type="scientific">Rhynchophorus ferrugineus</name>
    <name type="common">Red palm weevil</name>
    <name type="synonym">Curculio ferrugineus</name>
    <dbReference type="NCBI Taxonomy" id="354439"/>
    <lineage>
        <taxon>Eukaryota</taxon>
        <taxon>Metazoa</taxon>
        <taxon>Ecdysozoa</taxon>
        <taxon>Arthropoda</taxon>
        <taxon>Hexapoda</taxon>
        <taxon>Insecta</taxon>
        <taxon>Pterygota</taxon>
        <taxon>Neoptera</taxon>
        <taxon>Endopterygota</taxon>
        <taxon>Coleoptera</taxon>
        <taxon>Polyphaga</taxon>
        <taxon>Cucujiformia</taxon>
        <taxon>Curculionidae</taxon>
        <taxon>Dryophthorinae</taxon>
        <taxon>Rhynchophorus</taxon>
    </lineage>
</organism>
<gene>
    <name evidence="1" type="ORF">GWI33_019981</name>
</gene>
<reference evidence="1" key="1">
    <citation type="submission" date="2020-08" db="EMBL/GenBank/DDBJ databases">
        <title>Genome sequencing and assembly of the red palm weevil Rhynchophorus ferrugineus.</title>
        <authorList>
            <person name="Dias G.B."/>
            <person name="Bergman C.M."/>
            <person name="Manee M."/>
        </authorList>
    </citation>
    <scope>NUCLEOTIDE SEQUENCE</scope>
    <source>
        <strain evidence="1">AA-2017</strain>
        <tissue evidence="1">Whole larva</tissue>
    </source>
</reference>
<dbReference type="Proteomes" id="UP000625711">
    <property type="component" value="Unassembled WGS sequence"/>
</dbReference>
<proteinExistence type="predicted"/>
<keyword evidence="2" id="KW-1185">Reference proteome</keyword>
<protein>
    <submittedName>
        <fullName evidence="1">Uncharacterized protein</fullName>
    </submittedName>
</protein>
<evidence type="ECO:0000313" key="2">
    <source>
        <dbReference type="Proteomes" id="UP000625711"/>
    </source>
</evidence>
<accession>A0A834HTA8</accession>
<comment type="caution">
    <text evidence="1">The sequence shown here is derived from an EMBL/GenBank/DDBJ whole genome shotgun (WGS) entry which is preliminary data.</text>
</comment>